<proteinExistence type="predicted"/>
<feature type="coiled-coil region" evidence="1">
    <location>
        <begin position="309"/>
        <end position="340"/>
    </location>
</feature>
<dbReference type="SUPFAM" id="SSF53756">
    <property type="entry name" value="UDP-Glycosyltransferase/glycogen phosphorylase"/>
    <property type="match status" value="1"/>
</dbReference>
<reference evidence="3 4" key="1">
    <citation type="journal article" date="2017" name="Front. Microbiol.">
        <title>Strong Genomic and Phenotypic Heterogeneity in the Aeromonas sobria Species Complex.</title>
        <authorList>
            <person name="Gauthier J."/>
            <person name="Vincent A.T."/>
            <person name="Charette S.J."/>
            <person name="Derome N."/>
        </authorList>
    </citation>
    <scope>NUCLEOTIDE SEQUENCE [LARGE SCALE GENOMIC DNA]</scope>
    <source>
        <strain evidence="3 4">TM18</strain>
    </source>
</reference>
<dbReference type="GO" id="GO:0016757">
    <property type="term" value="F:glycosyltransferase activity"/>
    <property type="evidence" value="ECO:0007669"/>
    <property type="project" value="InterPro"/>
</dbReference>
<dbReference type="RefSeq" id="WP_101326542.1">
    <property type="nucleotide sequence ID" value="NZ_NQMM01000061.1"/>
</dbReference>
<dbReference type="Pfam" id="PF00534">
    <property type="entry name" value="Glycos_transf_1"/>
    <property type="match status" value="1"/>
</dbReference>
<dbReference type="Proteomes" id="UP000233467">
    <property type="component" value="Unassembled WGS sequence"/>
</dbReference>
<feature type="domain" description="Glycosyl transferase family 1" evidence="2">
    <location>
        <begin position="182"/>
        <end position="324"/>
    </location>
</feature>
<evidence type="ECO:0000259" key="2">
    <source>
        <dbReference type="Pfam" id="PF00534"/>
    </source>
</evidence>
<dbReference type="InterPro" id="IPR001296">
    <property type="entry name" value="Glyco_trans_1"/>
</dbReference>
<organism evidence="3 4">
    <name type="scientific">Aeromonas sobria</name>
    <dbReference type="NCBI Taxonomy" id="646"/>
    <lineage>
        <taxon>Bacteria</taxon>
        <taxon>Pseudomonadati</taxon>
        <taxon>Pseudomonadota</taxon>
        <taxon>Gammaproteobacteria</taxon>
        <taxon>Aeromonadales</taxon>
        <taxon>Aeromonadaceae</taxon>
        <taxon>Aeromonas</taxon>
    </lineage>
</organism>
<evidence type="ECO:0000313" key="3">
    <source>
        <dbReference type="EMBL" id="PKQ72319.1"/>
    </source>
</evidence>
<dbReference type="Gene3D" id="3.40.50.2000">
    <property type="entry name" value="Glycogen Phosphorylase B"/>
    <property type="match status" value="2"/>
</dbReference>
<evidence type="ECO:0000313" key="4">
    <source>
        <dbReference type="Proteomes" id="UP000233467"/>
    </source>
</evidence>
<accession>A0A2N3IN56</accession>
<evidence type="ECO:0000256" key="1">
    <source>
        <dbReference type="SAM" id="Coils"/>
    </source>
</evidence>
<dbReference type="GO" id="GO:1901135">
    <property type="term" value="P:carbohydrate derivative metabolic process"/>
    <property type="evidence" value="ECO:0007669"/>
    <property type="project" value="UniProtKB-ARBA"/>
</dbReference>
<gene>
    <name evidence="3" type="ORF">CJP16_21570</name>
</gene>
<dbReference type="AlphaFoldDB" id="A0A2N3IN56"/>
<keyword evidence="4" id="KW-1185">Reference proteome</keyword>
<dbReference type="PANTHER" id="PTHR12526">
    <property type="entry name" value="GLYCOSYLTRANSFERASE"/>
    <property type="match status" value="1"/>
</dbReference>
<dbReference type="CDD" id="cd03801">
    <property type="entry name" value="GT4_PimA-like"/>
    <property type="match status" value="1"/>
</dbReference>
<name>A0A2N3IN56_AERSO</name>
<comment type="caution">
    <text evidence="3">The sequence shown here is derived from an EMBL/GenBank/DDBJ whole genome shotgun (WGS) entry which is preliminary data.</text>
</comment>
<keyword evidence="1" id="KW-0175">Coiled coil</keyword>
<dbReference type="EMBL" id="NQMM01000061">
    <property type="protein sequence ID" value="PKQ72319.1"/>
    <property type="molecule type" value="Genomic_DNA"/>
</dbReference>
<protein>
    <recommendedName>
        <fullName evidence="2">Glycosyl transferase family 1 domain-containing protein</fullName>
    </recommendedName>
</protein>
<sequence length="357" mass="40187">MKSNDYKNKSIAIICLSHYWGGMELDALKLAKAFNIKCKTVLICKDGSDLQKYAEAQGITFRAVNFKTKLSASLIWSLLNVFNKDHINNAIFLGTSEIKSIFFAKKIFRGELKLAIRYGTTMGSSKKDPLHRLFYSCVNVHVGISQHIVENVKKIIPISPSSVVTRIYAGTEFFDGPIDVVERHKSIINVSRVVDGKGHKDLIIATKDINIDVYIVGGGEPEYIHELKSTIPVQDVEKYHFTGYLEPTKVKNELWKHGLFVFPSYGEGLGNALVEALGAGLVCITYDNTVFKEFLELGFYIHIIPNGDVKKLNEKIKNILDNYEFELSNARGNIELARKVFSLENEMESYFLAMGVE</sequence>